<dbReference type="Proteomes" id="UP000033140">
    <property type="component" value="Unassembled WGS sequence"/>
</dbReference>
<dbReference type="FunFam" id="3.20.20.80:FF:000011">
    <property type="entry name" value="Cytosolic beta-glucosidase"/>
    <property type="match status" value="1"/>
</dbReference>
<dbReference type="STRING" id="698492.A0A0E9NCT5"/>
<evidence type="ECO:0000256" key="2">
    <source>
        <dbReference type="ARBA" id="ARBA00010838"/>
    </source>
</evidence>
<reference evidence="9 10" key="2">
    <citation type="journal article" date="2014" name="J. Gen. Appl. Microbiol.">
        <title>The early diverging ascomycetous budding yeast Saitoella complicata has three histone deacetylases belonging to the Clr6, Hos2, and Rpd3 lineages.</title>
        <authorList>
            <person name="Nishida H."/>
            <person name="Matsumoto T."/>
            <person name="Kondo S."/>
            <person name="Hamamoto M."/>
            <person name="Yoshikawa H."/>
        </authorList>
    </citation>
    <scope>NUCLEOTIDE SEQUENCE [LARGE SCALE GENOMIC DNA]</scope>
    <source>
        <strain evidence="9 10">NRRL Y-17804</strain>
    </source>
</reference>
<accession>A0A0E9NCT5</accession>
<keyword evidence="4" id="KW-0378">Hydrolase</keyword>
<dbReference type="PANTHER" id="PTHR10353:SF36">
    <property type="entry name" value="LP05116P"/>
    <property type="match status" value="1"/>
</dbReference>
<comment type="caution">
    <text evidence="9">The sequence shown here is derived from an EMBL/GenBank/DDBJ whole genome shotgun (WGS) entry which is preliminary data.</text>
</comment>
<evidence type="ECO:0000256" key="5">
    <source>
        <dbReference type="ARBA" id="ARBA00023295"/>
    </source>
</evidence>
<dbReference type="InterPro" id="IPR033132">
    <property type="entry name" value="GH_1_N_CS"/>
</dbReference>
<dbReference type="Pfam" id="PF00232">
    <property type="entry name" value="Glyco_hydro_1"/>
    <property type="match status" value="1"/>
</dbReference>
<keyword evidence="10" id="KW-1185">Reference proteome</keyword>
<evidence type="ECO:0000256" key="8">
    <source>
        <dbReference type="SAM" id="MobiDB-lite"/>
    </source>
</evidence>
<evidence type="ECO:0000313" key="9">
    <source>
        <dbReference type="EMBL" id="GAO47677.1"/>
    </source>
</evidence>
<name>A0A0E9NCT5_SAICN</name>
<organism evidence="9 10">
    <name type="scientific">Saitoella complicata (strain BCRC 22490 / CBS 7301 / JCM 7358 / NBRC 10748 / NRRL Y-17804)</name>
    <dbReference type="NCBI Taxonomy" id="698492"/>
    <lineage>
        <taxon>Eukaryota</taxon>
        <taxon>Fungi</taxon>
        <taxon>Dikarya</taxon>
        <taxon>Ascomycota</taxon>
        <taxon>Taphrinomycotina</taxon>
        <taxon>Taphrinomycotina incertae sedis</taxon>
        <taxon>Saitoella</taxon>
    </lineage>
</organism>
<sequence length="625" mass="70638">MDESVHPALRLTPHSIPMGVVRAASDNSVCLHTGQPWPYWCFFEAEAPARNSAECRAGLMYTPPSPTFRGMDYGRSRQQIDDPGPHDKKLLPAASRRTFSASSHYKRCFHSSLWSQPSDQPRPPPSAYVSALLNLTALFLVMTNTTDKLPSNFLWGFATAAYQIEGSWNEDGRLPSIWDTYAHTPSKIIDGSNGDTACDSYHRYKEDIALLKSYGVNAYRFSISWSRVIPKGGREEEVNEKGVKFYSDVIDELLKNGILPFVTLHHWDLPQELYERYQGFLTAFELVPDFTRFARLCFERFGDRVKNWLTFNEPWVICALGHAGTGPEGSFAPGRSSNRDLSPEGNSDTEPWIAGHTLLLAHASAVQVYRTDFAKQQGGQIGITLNGDWAVPYNLEEPLDHAAAQRKLEFSLGWFADPIWHGDYPASMRELLGDRLPTFTEAEKAMLKGSSDFFGFNHYTTNYVKHREGPPEHGNFNGNVGLTFTSKDGVDLGPETGLAFMRPVPWGYRALLNWIWKRYGAPIYCTENGMCAKDEGSLPLAEALNDTPRVEYYKGYLNAMLEAVVEDGVDVRSYFGWSLMDNWEWCSGYGPRFGVTYVDYEDGCKRYPKESSRFVRGWFEENISK</sequence>
<dbReference type="GO" id="GO:0080079">
    <property type="term" value="F:cellobiose glucosidase activity"/>
    <property type="evidence" value="ECO:0007669"/>
    <property type="project" value="UniProtKB-ARBA"/>
</dbReference>
<reference evidence="9 10" key="3">
    <citation type="journal article" date="2015" name="Genome Announc.">
        <title>Draft Genome Sequence of the Archiascomycetous Yeast Saitoella complicata.</title>
        <authorList>
            <person name="Yamauchi K."/>
            <person name="Kondo S."/>
            <person name="Hamamoto M."/>
            <person name="Takahashi Y."/>
            <person name="Ogura Y."/>
            <person name="Hayashi T."/>
            <person name="Nishida H."/>
        </authorList>
    </citation>
    <scope>NUCLEOTIDE SEQUENCE [LARGE SCALE GENOMIC DNA]</scope>
    <source>
        <strain evidence="9 10">NRRL Y-17804</strain>
    </source>
</reference>
<dbReference type="GO" id="GO:0030245">
    <property type="term" value="P:cellulose catabolic process"/>
    <property type="evidence" value="ECO:0007669"/>
    <property type="project" value="UniProtKB-ARBA"/>
</dbReference>
<evidence type="ECO:0000256" key="6">
    <source>
        <dbReference type="ARBA" id="ARBA00056775"/>
    </source>
</evidence>
<dbReference type="Gene3D" id="3.20.20.80">
    <property type="entry name" value="Glycosidases"/>
    <property type="match status" value="1"/>
</dbReference>
<dbReference type="PANTHER" id="PTHR10353">
    <property type="entry name" value="GLYCOSYL HYDROLASE"/>
    <property type="match status" value="1"/>
</dbReference>
<evidence type="ECO:0000256" key="1">
    <source>
        <dbReference type="ARBA" id="ARBA00000448"/>
    </source>
</evidence>
<evidence type="ECO:0000256" key="3">
    <source>
        <dbReference type="ARBA" id="ARBA00012744"/>
    </source>
</evidence>
<reference evidence="9 10" key="1">
    <citation type="journal article" date="2011" name="J. Gen. Appl. Microbiol.">
        <title>Draft genome sequencing of the enigmatic yeast Saitoella complicata.</title>
        <authorList>
            <person name="Nishida H."/>
            <person name="Hamamoto M."/>
            <person name="Sugiyama J."/>
        </authorList>
    </citation>
    <scope>NUCLEOTIDE SEQUENCE [LARGE SCALE GENOMIC DNA]</scope>
    <source>
        <strain evidence="9 10">NRRL Y-17804</strain>
    </source>
</reference>
<comment type="catalytic activity">
    <reaction evidence="1">
        <text>Hydrolysis of terminal, non-reducing beta-D-glucosyl residues with release of beta-D-glucose.</text>
        <dbReference type="EC" id="3.2.1.21"/>
    </reaction>
</comment>
<dbReference type="PRINTS" id="PR00131">
    <property type="entry name" value="GLHYDRLASE1"/>
</dbReference>
<feature type="region of interest" description="Disordered" evidence="8">
    <location>
        <begin position="328"/>
        <end position="348"/>
    </location>
</feature>
<proteinExistence type="inferred from homology"/>
<dbReference type="EC" id="3.2.1.21" evidence="3"/>
<comment type="similarity">
    <text evidence="2 7">Belongs to the glycosyl hydrolase 1 family.</text>
</comment>
<evidence type="ECO:0000256" key="7">
    <source>
        <dbReference type="RuleBase" id="RU003690"/>
    </source>
</evidence>
<dbReference type="InterPro" id="IPR017853">
    <property type="entry name" value="GH"/>
</dbReference>
<dbReference type="OMA" id="HGSNDFY"/>
<protein>
    <recommendedName>
        <fullName evidence="3">beta-glucosidase</fullName>
        <ecNumber evidence="3">3.2.1.21</ecNumber>
    </recommendedName>
</protein>
<dbReference type="PROSITE" id="PS00653">
    <property type="entry name" value="GLYCOSYL_HYDROL_F1_2"/>
    <property type="match status" value="1"/>
</dbReference>
<gene>
    <name evidence="9" type="ORF">G7K_1876-t1</name>
</gene>
<dbReference type="EMBL" id="BACD03000010">
    <property type="protein sequence ID" value="GAO47677.1"/>
    <property type="molecule type" value="Genomic_DNA"/>
</dbReference>
<dbReference type="SUPFAM" id="SSF51445">
    <property type="entry name" value="(Trans)glycosidases"/>
    <property type="match status" value="1"/>
</dbReference>
<comment type="function">
    <text evidence="6">Plays an important role in cellulose degradation. Shows hydrolytic activity against several glycosidic compounds.</text>
</comment>
<keyword evidence="5" id="KW-0326">Glycosidase</keyword>
<dbReference type="AlphaFoldDB" id="A0A0E9NCT5"/>
<dbReference type="InterPro" id="IPR001360">
    <property type="entry name" value="Glyco_hydro_1"/>
</dbReference>
<evidence type="ECO:0000256" key="4">
    <source>
        <dbReference type="ARBA" id="ARBA00022801"/>
    </source>
</evidence>
<evidence type="ECO:0000313" key="10">
    <source>
        <dbReference type="Proteomes" id="UP000033140"/>
    </source>
</evidence>